<sequence>MNEEEGIRLLSTVARAMLELSESSIAGAISLPYPPLAQHTLDRIVRLCLERSEPPPTGIPDLVSWCTRRTPSEWPFPIAAGRLRPGALLIDPAVRRPTRTCFELAGDAAPAAREAVRQLATTVDASSSTQRARNFLIDHPVVTDGLVRRDLVAMATWKRVKGLYEPPAKGYFSDRRVGRCPTCGLLAHLVGPRVDWCEGELCPRDKPPARYRAEEHVRLLIAPLRLFLSLPGRTERQLGEKLAAIGAGFRLVDPIEGTHELDRPLRGKRIVHVADRIEPGLLAIDALRWPDSLVVVPQRLFDRVADYRETFADAVGAAADITLLSDDELVGLAVDARMGKDDA</sequence>
<dbReference type="Pfam" id="PF18156">
    <property type="entry name" value="pPIWI_RE_Y"/>
    <property type="match status" value="1"/>
</dbReference>
<evidence type="ECO:0000259" key="1">
    <source>
        <dbReference type="Pfam" id="PF18156"/>
    </source>
</evidence>
<dbReference type="EMBL" id="VIWY01000007">
    <property type="protein sequence ID" value="TWG10899.1"/>
    <property type="molecule type" value="Genomic_DNA"/>
</dbReference>
<evidence type="ECO:0000313" key="2">
    <source>
        <dbReference type="EMBL" id="TWG10899.1"/>
    </source>
</evidence>
<accession>A0A561VH12</accession>
<feature type="domain" description="pPIWI-RE three-gene island" evidence="1">
    <location>
        <begin position="10"/>
        <end position="143"/>
    </location>
</feature>
<dbReference type="AlphaFoldDB" id="A0A561VH12"/>
<dbReference type="Proteomes" id="UP000320239">
    <property type="component" value="Unassembled WGS sequence"/>
</dbReference>
<comment type="caution">
    <text evidence="2">The sequence shown here is derived from an EMBL/GenBank/DDBJ whole genome shotgun (WGS) entry which is preliminary data.</text>
</comment>
<evidence type="ECO:0000313" key="3">
    <source>
        <dbReference type="Proteomes" id="UP000320239"/>
    </source>
</evidence>
<reference evidence="2 3" key="1">
    <citation type="submission" date="2019-06" db="EMBL/GenBank/DDBJ databases">
        <title>Sequencing the genomes of 1000 actinobacteria strains.</title>
        <authorList>
            <person name="Klenk H.-P."/>
        </authorList>
    </citation>
    <scope>NUCLEOTIDE SEQUENCE [LARGE SCALE GENOMIC DNA]</scope>
    <source>
        <strain evidence="2 3">DSM 43866</strain>
    </source>
</reference>
<proteinExistence type="predicted"/>
<dbReference type="RefSeq" id="WP_145831117.1">
    <property type="nucleotide sequence ID" value="NZ_BOMX01000062.1"/>
</dbReference>
<dbReference type="OrthoDB" id="580959at2"/>
<organism evidence="2 3">
    <name type="scientific">Actinoplanes teichomyceticus</name>
    <dbReference type="NCBI Taxonomy" id="1867"/>
    <lineage>
        <taxon>Bacteria</taxon>
        <taxon>Bacillati</taxon>
        <taxon>Actinomycetota</taxon>
        <taxon>Actinomycetes</taxon>
        <taxon>Micromonosporales</taxon>
        <taxon>Micromonosporaceae</taxon>
        <taxon>Actinoplanes</taxon>
    </lineage>
</organism>
<keyword evidence="3" id="KW-1185">Reference proteome</keyword>
<protein>
    <recommendedName>
        <fullName evidence="1">pPIWI-RE three-gene island domain-containing protein</fullName>
    </recommendedName>
</protein>
<name>A0A561VH12_ACTTI</name>
<gene>
    <name evidence="2" type="ORF">FHX34_107397</name>
</gene>
<dbReference type="InterPro" id="IPR041191">
    <property type="entry name" value="pPIWI_RE_Y"/>
</dbReference>